<dbReference type="PANTHER" id="PTHR45138">
    <property type="entry name" value="REGULATORY COMPONENTS OF SENSORY TRANSDUCTION SYSTEM"/>
    <property type="match status" value="1"/>
</dbReference>
<evidence type="ECO:0000259" key="4">
    <source>
        <dbReference type="PROSITE" id="PS50885"/>
    </source>
</evidence>
<dbReference type="Gene3D" id="3.30.70.270">
    <property type="match status" value="1"/>
</dbReference>
<dbReference type="SUPFAM" id="SSF55073">
    <property type="entry name" value="Nucleotide cyclase"/>
    <property type="match status" value="1"/>
</dbReference>
<dbReference type="Gene3D" id="6.10.340.10">
    <property type="match status" value="1"/>
</dbReference>
<evidence type="ECO:0000313" key="7">
    <source>
        <dbReference type="Proteomes" id="UP000032309"/>
    </source>
</evidence>
<feature type="domain" description="GGDEF" evidence="5">
    <location>
        <begin position="485"/>
        <end position="618"/>
    </location>
</feature>
<reference evidence="7" key="1">
    <citation type="journal article" date="2015" name="Genome Announc.">
        <title>Draft Genome Sequence of an Anaerobic Ammonium-Oxidizing Bacterium, "Candidatus Brocadia sinica".</title>
        <authorList>
            <person name="Oshiki M."/>
            <person name="Shinyako-Hata K."/>
            <person name="Satoh H."/>
            <person name="Okabe S."/>
        </authorList>
    </citation>
    <scope>NUCLEOTIDE SEQUENCE [LARGE SCALE GENOMIC DNA]</scope>
    <source>
        <strain evidence="7">JPN1</strain>
    </source>
</reference>
<feature type="transmembrane region" description="Helical" evidence="3">
    <location>
        <begin position="193"/>
        <end position="213"/>
    </location>
</feature>
<evidence type="ECO:0000256" key="3">
    <source>
        <dbReference type="SAM" id="Phobius"/>
    </source>
</evidence>
<keyword evidence="3" id="KW-0472">Membrane</keyword>
<dbReference type="SMART" id="SM00267">
    <property type="entry name" value="GGDEF"/>
    <property type="match status" value="1"/>
</dbReference>
<dbReference type="EMBL" id="BAFN01000001">
    <property type="protein sequence ID" value="GAN33827.1"/>
    <property type="molecule type" value="Genomic_DNA"/>
</dbReference>
<dbReference type="CDD" id="cd01949">
    <property type="entry name" value="GGDEF"/>
    <property type="match status" value="1"/>
</dbReference>
<dbReference type="SUPFAM" id="SSF103190">
    <property type="entry name" value="Sensory domain-like"/>
    <property type="match status" value="1"/>
</dbReference>
<evidence type="ECO:0000313" key="6">
    <source>
        <dbReference type="EMBL" id="GAN33827.1"/>
    </source>
</evidence>
<dbReference type="SMART" id="SM00304">
    <property type="entry name" value="HAMP"/>
    <property type="match status" value="1"/>
</dbReference>
<dbReference type="CDD" id="cd06225">
    <property type="entry name" value="HAMP"/>
    <property type="match status" value="1"/>
</dbReference>
<dbReference type="InterPro" id="IPR029151">
    <property type="entry name" value="Sensor-like_sf"/>
</dbReference>
<feature type="domain" description="HAMP" evidence="4">
    <location>
        <begin position="214"/>
        <end position="266"/>
    </location>
</feature>
<gene>
    <name evidence="6" type="ORF">BROSI_A2361</name>
</gene>
<dbReference type="Pfam" id="PF00672">
    <property type="entry name" value="HAMP"/>
    <property type="match status" value="1"/>
</dbReference>
<dbReference type="Proteomes" id="UP000032309">
    <property type="component" value="Unassembled WGS sequence"/>
</dbReference>
<dbReference type="InterPro" id="IPR029787">
    <property type="entry name" value="Nucleotide_cyclase"/>
</dbReference>
<dbReference type="InterPro" id="IPR003018">
    <property type="entry name" value="GAF"/>
</dbReference>
<evidence type="ECO:0000256" key="2">
    <source>
        <dbReference type="ARBA" id="ARBA00034247"/>
    </source>
</evidence>
<dbReference type="Pfam" id="PF00990">
    <property type="entry name" value="GGDEF"/>
    <property type="match status" value="1"/>
</dbReference>
<keyword evidence="7" id="KW-1185">Reference proteome</keyword>
<dbReference type="Gene3D" id="3.30.450.20">
    <property type="entry name" value="PAS domain"/>
    <property type="match status" value="1"/>
</dbReference>
<dbReference type="SMART" id="SM00065">
    <property type="entry name" value="GAF"/>
    <property type="match status" value="1"/>
</dbReference>
<dbReference type="InterPro" id="IPR050469">
    <property type="entry name" value="Diguanylate_Cyclase"/>
</dbReference>
<dbReference type="Gene3D" id="3.30.450.40">
    <property type="match status" value="1"/>
</dbReference>
<dbReference type="PROSITE" id="PS50887">
    <property type="entry name" value="GGDEF"/>
    <property type="match status" value="1"/>
</dbReference>
<dbReference type="EC" id="2.7.7.65" evidence="1"/>
<proteinExistence type="predicted"/>
<dbReference type="NCBIfam" id="TIGR00254">
    <property type="entry name" value="GGDEF"/>
    <property type="match status" value="1"/>
</dbReference>
<dbReference type="SUPFAM" id="SSF55781">
    <property type="entry name" value="GAF domain-like"/>
    <property type="match status" value="1"/>
</dbReference>
<sequence length="620" mass="68470">MLNTNNMTGVNYAARPFFCEAMNGTNYVSAPCMDGGVPSIYFSVPIYDKDKISGVLALQCRAEELWEIVEHENGRIGVGNMVMLSNSDGVRIAHSAKRDLVFQSWAPIKPEAKEQILRGDRYGIDIKEIISTDIPEVMDAVTKVSPPHYFQHRLVVGTSTYHSVLRVTSNGWRIIGTIPEATFLEPVKSHMSYVLSIAGVIACVVAGVSIAVGRLGTKRINVFTSISKEIARGDFTKEVPFTHGDEIGQLGRTFNVMIASIKRKIEQLKYLNDVAIEVHSHIEIDRLLQDIANIAKRLINAEMSALLLSDEGGEEIKHFKVSLPNPSEAVCGEGQSKGGFGGMALSKALSEGAKAMVRSCGFLERVLSKGMSLRLDNVANDQYHASLPVNHPPIDTLLGVPIKMNHTVIGGLFLANKVNDERFTLEDEEILFTLAYQAAVAIENAKLYGEVQQLAITDGLTNLVNHKEFHRRLDENTEGSKRYQYPVSLLMIDIDHFKHFNDTYGHQTGDQVLKTVGDLIKAHVRVVDVCARYGGEEFAVLLRETDILPAVTLSERIRSTIYAYPFKHDGMRSQLSVSIGVACFPQDANNAEDLVKRADEALYAAKRTGRNKVCCCKSSQ</sequence>
<comment type="catalytic activity">
    <reaction evidence="2">
        <text>2 GTP = 3',3'-c-di-GMP + 2 diphosphate</text>
        <dbReference type="Rhea" id="RHEA:24898"/>
        <dbReference type="ChEBI" id="CHEBI:33019"/>
        <dbReference type="ChEBI" id="CHEBI:37565"/>
        <dbReference type="ChEBI" id="CHEBI:58805"/>
        <dbReference type="EC" id="2.7.7.65"/>
    </reaction>
</comment>
<keyword evidence="3" id="KW-1133">Transmembrane helix</keyword>
<name>A0ABQ0JYP6_9BACT</name>
<dbReference type="InterPro" id="IPR043128">
    <property type="entry name" value="Rev_trsase/Diguanyl_cyclase"/>
</dbReference>
<dbReference type="PANTHER" id="PTHR45138:SF9">
    <property type="entry name" value="DIGUANYLATE CYCLASE DGCM-RELATED"/>
    <property type="match status" value="1"/>
</dbReference>
<dbReference type="InterPro" id="IPR000160">
    <property type="entry name" value="GGDEF_dom"/>
</dbReference>
<accession>A0ABQ0JYP6</accession>
<dbReference type="PROSITE" id="PS50885">
    <property type="entry name" value="HAMP"/>
    <property type="match status" value="1"/>
</dbReference>
<dbReference type="SUPFAM" id="SSF158472">
    <property type="entry name" value="HAMP domain-like"/>
    <property type="match status" value="1"/>
</dbReference>
<dbReference type="Pfam" id="PF13185">
    <property type="entry name" value="GAF_2"/>
    <property type="match status" value="1"/>
</dbReference>
<evidence type="ECO:0000256" key="1">
    <source>
        <dbReference type="ARBA" id="ARBA00012528"/>
    </source>
</evidence>
<dbReference type="InterPro" id="IPR003660">
    <property type="entry name" value="HAMP_dom"/>
</dbReference>
<evidence type="ECO:0000259" key="5">
    <source>
        <dbReference type="PROSITE" id="PS50887"/>
    </source>
</evidence>
<keyword evidence="3" id="KW-0812">Transmembrane</keyword>
<comment type="caution">
    <text evidence="6">The sequence shown here is derived from an EMBL/GenBank/DDBJ whole genome shotgun (WGS) entry which is preliminary data.</text>
</comment>
<organism evidence="6 7">
    <name type="scientific">Candidatus Brocadia sinica JPN1</name>
    <dbReference type="NCBI Taxonomy" id="1197129"/>
    <lineage>
        <taxon>Bacteria</taxon>
        <taxon>Pseudomonadati</taxon>
        <taxon>Planctomycetota</taxon>
        <taxon>Candidatus Brocadiia</taxon>
        <taxon>Candidatus Brocadiales</taxon>
        <taxon>Candidatus Brocadiaceae</taxon>
        <taxon>Candidatus Brocadia</taxon>
    </lineage>
</organism>
<dbReference type="InterPro" id="IPR029016">
    <property type="entry name" value="GAF-like_dom_sf"/>
</dbReference>
<protein>
    <recommendedName>
        <fullName evidence="1">diguanylate cyclase</fullName>
        <ecNumber evidence="1">2.7.7.65</ecNumber>
    </recommendedName>
</protein>